<sequence>MVETRTSAQAPPHPPIHSEPSRHSPPTSPSPEPTPDENDLIPAEILTDWVRVKSHPYIGDLYKVPYHHLVPADAVGQVYVLVTSLTKGNFRKLQRMESSFKAPATAGDLPDYFHFLDPLTDKGVILRDRYGNGSEDRWVTYCNGPNNYGVDLFARAQKLTTDITGPLHAVEPGPKGTAFERQGRAIRLVTGPRCYSLGVMDQTQRSLEAPAARGKVFNHDMADPALRTHTDILGLGAELSVQGIKRFEPEIYAKHAVQSELVNAPRVGNDSNVMFARAQLNLATPNDKDCEEGDQLFEVGESSSDESNASPSEDDRRAAPPILPSDQDSSTDLESSERLSITRRSKRLRKGKAILVSQGGAVRKAAAKPAKKGLAKSLGRFGAPHNDPRDSPTMKSALTSLSPSRRDVEPDYFLIVEIGIAWRVRAYTTTFFSGLYLHTGMPPQYVTSGKKEGSAEHVQINLVMYPARAQLEGTSSQALFALPKPVINNLAVVTQEMRKPWVTTTGNVFCNSTTLSTDGAAYMEPESLLRQVSRSMYHYALAILQQSQVQLLLRIDHEMFLKSISFWIGNERVAADSNWTYGPCWSGEDVTPGIKAAYSDDRLPTTPEGWAALFNSDTPTDVPFGNQNIPRAVNEWEDLKREVGSTIPYWALKAHKAASEQESAQGIVAKGGQRKGKKKVVEALDINIAYARGRPTSKISTSRRKPWTRKPACEHEDADGQGDKEAGLDGGSEEGRHGEDNAGPSGNYVGDGDNENILGEDQEGMEGEARITGGNEHGTDGGGSYNTNGDTVHLEGGGEEGAAMDVDHNHSIRNGGHCAGDLLPLYRDEPDHTNTVCISAHTQNVLMGRSEPQQLSALAPTVPTYPLPYANFPCNTFVECLSPVLLQRELDNKVHLTSQLPQQFPRTLEECLPRPDASITTWTASYHSLLSLDVHVQLTQNIIHLSVMLINLMICEWISDTIRGLFQPGSGFNRLYQRLKLWVETQTGPVVLDPSDYFPDLVFGAEGGGQVDLRHLHPQTTCYALAANHLAIRVLLRWICWPTASYRVSMHRAHFTRLLLNHIGPLVLWLEGTYHAWTKLDIVNAPVTMQSLSTWAQSVLASHNICLKTSQENILLQKIDMVMSSRALGSTTYNYPVQGLLVSMGKSLGRVDTLDREDLYGATDTIIGKLSLDRYYCKLRALLPLTLPPYLGIVQLMTVVEDQPSLEWVQFVQYVVQDADKRLPFRDLAPSRKHILSYSSTFSSPYRVPHLRTKEGFFSALIYRGITHNTQFLLSKEYPRVFHDLEHWLAVYIPLQALHSKQYFCNMQAYFTPCPSRSVDNVTRYWQAAQRHDLTQWLTGTQMAFGTVYRLLHKGTIPAGVRGQRHVNAFPGMGSLSIYLLCADYAAAGVIAMPTFDELARVMLEVKGGALKGLRNLGFQCDSVEETSAALSAVDSVLKDLFEDAELAQMNYSLLTLEHSLCKDGILEGSAFDAVYCHFVDLHGSAEGRWN</sequence>
<dbReference type="GeneID" id="66072407"/>
<feature type="compositionally biased region" description="Acidic residues" evidence="1">
    <location>
        <begin position="752"/>
        <end position="766"/>
    </location>
</feature>
<accession>A0A9P7UKM6</accession>
<feature type="compositionally biased region" description="Basic and acidic residues" evidence="1">
    <location>
        <begin position="721"/>
        <end position="740"/>
    </location>
</feature>
<evidence type="ECO:0000313" key="2">
    <source>
        <dbReference type="EMBL" id="KAG7085790.1"/>
    </source>
</evidence>
<dbReference type="Proteomes" id="UP001049176">
    <property type="component" value="Chromosome 11"/>
</dbReference>
<dbReference type="RefSeq" id="XP_043002261.1">
    <property type="nucleotide sequence ID" value="XM_043160305.1"/>
</dbReference>
<dbReference type="KEGG" id="more:E1B28_003331"/>
<feature type="compositionally biased region" description="Low complexity" evidence="1">
    <location>
        <begin position="301"/>
        <end position="311"/>
    </location>
</feature>
<dbReference type="OrthoDB" id="2934473at2759"/>
<keyword evidence="3" id="KW-1185">Reference proteome</keyword>
<name>A0A9P7UKM6_9AGAR</name>
<evidence type="ECO:0000256" key="1">
    <source>
        <dbReference type="SAM" id="MobiDB-lite"/>
    </source>
</evidence>
<gene>
    <name evidence="2" type="ORF">E1B28_003331</name>
</gene>
<organism evidence="2 3">
    <name type="scientific">Marasmius oreades</name>
    <name type="common">fairy-ring Marasmius</name>
    <dbReference type="NCBI Taxonomy" id="181124"/>
    <lineage>
        <taxon>Eukaryota</taxon>
        <taxon>Fungi</taxon>
        <taxon>Dikarya</taxon>
        <taxon>Basidiomycota</taxon>
        <taxon>Agaricomycotina</taxon>
        <taxon>Agaricomycetes</taxon>
        <taxon>Agaricomycetidae</taxon>
        <taxon>Agaricales</taxon>
        <taxon>Marasmiineae</taxon>
        <taxon>Marasmiaceae</taxon>
        <taxon>Marasmius</taxon>
    </lineage>
</organism>
<evidence type="ECO:0000313" key="3">
    <source>
        <dbReference type="Proteomes" id="UP001049176"/>
    </source>
</evidence>
<feature type="region of interest" description="Disordered" evidence="1">
    <location>
        <begin position="366"/>
        <end position="402"/>
    </location>
</feature>
<feature type="region of interest" description="Disordered" evidence="1">
    <location>
        <begin position="1"/>
        <end position="39"/>
    </location>
</feature>
<proteinExistence type="predicted"/>
<feature type="region of interest" description="Disordered" evidence="1">
    <location>
        <begin position="696"/>
        <end position="805"/>
    </location>
</feature>
<protein>
    <submittedName>
        <fullName evidence="2">Uncharacterized protein</fullName>
    </submittedName>
</protein>
<feature type="compositionally biased region" description="Polar residues" evidence="1">
    <location>
        <begin position="393"/>
        <end position="402"/>
    </location>
</feature>
<comment type="caution">
    <text evidence="2">The sequence shown here is derived from an EMBL/GenBank/DDBJ whole genome shotgun (WGS) entry which is preliminary data.</text>
</comment>
<feature type="region of interest" description="Disordered" evidence="1">
    <location>
        <begin position="300"/>
        <end position="342"/>
    </location>
</feature>
<dbReference type="EMBL" id="CM032191">
    <property type="protein sequence ID" value="KAG7085790.1"/>
    <property type="molecule type" value="Genomic_DNA"/>
</dbReference>
<reference evidence="2" key="1">
    <citation type="journal article" date="2021" name="Genome Biol. Evol.">
        <title>The assembled and annotated genome of the fairy-ring fungus Marasmius oreades.</title>
        <authorList>
            <person name="Hiltunen M."/>
            <person name="Ament-Velasquez S.L."/>
            <person name="Johannesson H."/>
        </authorList>
    </citation>
    <scope>NUCLEOTIDE SEQUENCE</scope>
    <source>
        <strain evidence="2">03SP1</strain>
    </source>
</reference>